<dbReference type="EMBL" id="JBEVYD010000007">
    <property type="protein sequence ID" value="KAL3231306.1"/>
    <property type="molecule type" value="Genomic_DNA"/>
</dbReference>
<reference evidence="2 3" key="1">
    <citation type="submission" date="2024-05" db="EMBL/GenBank/DDBJ databases">
        <title>Long read based assembly of the Candida bracarensis genome reveals expanded adhesin content.</title>
        <authorList>
            <person name="Marcet-Houben M."/>
            <person name="Ksiezopolska E."/>
            <person name="Gabaldon T."/>
        </authorList>
    </citation>
    <scope>NUCLEOTIDE SEQUENCE [LARGE SCALE GENOMIC DNA]</scope>
    <source>
        <strain evidence="2 3">CBM6</strain>
    </source>
</reference>
<proteinExistence type="predicted"/>
<protein>
    <submittedName>
        <fullName evidence="2">Uncharacterized protein</fullName>
    </submittedName>
</protein>
<gene>
    <name evidence="2" type="ORF">RNJ44_00341</name>
</gene>
<evidence type="ECO:0000256" key="1">
    <source>
        <dbReference type="SAM" id="MobiDB-lite"/>
    </source>
</evidence>
<accession>A0ABR4NSH8</accession>
<comment type="caution">
    <text evidence="2">The sequence shown here is derived from an EMBL/GenBank/DDBJ whole genome shotgun (WGS) entry which is preliminary data.</text>
</comment>
<evidence type="ECO:0000313" key="3">
    <source>
        <dbReference type="Proteomes" id="UP001623330"/>
    </source>
</evidence>
<sequence>MNMRKFQTNPCHKKERQRYNKEKNTEIKTTKKKKNLENMWNECRPYSELVRSISKGLSRVRRKLYNEELTVLLQKIDQLSE</sequence>
<feature type="region of interest" description="Disordered" evidence="1">
    <location>
        <begin position="1"/>
        <end position="23"/>
    </location>
</feature>
<organism evidence="2 3">
    <name type="scientific">Nakaseomyces bracarensis</name>
    <dbReference type="NCBI Taxonomy" id="273131"/>
    <lineage>
        <taxon>Eukaryota</taxon>
        <taxon>Fungi</taxon>
        <taxon>Dikarya</taxon>
        <taxon>Ascomycota</taxon>
        <taxon>Saccharomycotina</taxon>
        <taxon>Saccharomycetes</taxon>
        <taxon>Saccharomycetales</taxon>
        <taxon>Saccharomycetaceae</taxon>
        <taxon>Nakaseomyces</taxon>
    </lineage>
</organism>
<keyword evidence="3" id="KW-1185">Reference proteome</keyword>
<evidence type="ECO:0000313" key="2">
    <source>
        <dbReference type="EMBL" id="KAL3231306.1"/>
    </source>
</evidence>
<feature type="compositionally biased region" description="Polar residues" evidence="1">
    <location>
        <begin position="1"/>
        <end position="10"/>
    </location>
</feature>
<dbReference type="Proteomes" id="UP001623330">
    <property type="component" value="Unassembled WGS sequence"/>
</dbReference>
<name>A0ABR4NSH8_9SACH</name>